<reference evidence="1" key="1">
    <citation type="submission" date="2014-11" db="EMBL/GenBank/DDBJ databases">
        <authorList>
            <person name="Amaro Gonzalez C."/>
        </authorList>
    </citation>
    <scope>NUCLEOTIDE SEQUENCE</scope>
</reference>
<organism evidence="1">
    <name type="scientific">Anguilla anguilla</name>
    <name type="common">European freshwater eel</name>
    <name type="synonym">Muraena anguilla</name>
    <dbReference type="NCBI Taxonomy" id="7936"/>
    <lineage>
        <taxon>Eukaryota</taxon>
        <taxon>Metazoa</taxon>
        <taxon>Chordata</taxon>
        <taxon>Craniata</taxon>
        <taxon>Vertebrata</taxon>
        <taxon>Euteleostomi</taxon>
        <taxon>Actinopterygii</taxon>
        <taxon>Neopterygii</taxon>
        <taxon>Teleostei</taxon>
        <taxon>Anguilliformes</taxon>
        <taxon>Anguillidae</taxon>
        <taxon>Anguilla</taxon>
    </lineage>
</organism>
<name>A0A0E9UWK0_ANGAN</name>
<dbReference type="EMBL" id="GBXM01038441">
    <property type="protein sequence ID" value="JAH70136.1"/>
    <property type="molecule type" value="Transcribed_RNA"/>
</dbReference>
<protein>
    <submittedName>
        <fullName evidence="1">Uncharacterized protein</fullName>
    </submittedName>
</protein>
<accession>A0A0E9UWK0</accession>
<proteinExistence type="predicted"/>
<evidence type="ECO:0000313" key="1">
    <source>
        <dbReference type="EMBL" id="JAH70136.1"/>
    </source>
</evidence>
<dbReference type="AlphaFoldDB" id="A0A0E9UWK0"/>
<reference evidence="1" key="2">
    <citation type="journal article" date="2015" name="Fish Shellfish Immunol.">
        <title>Early steps in the European eel (Anguilla anguilla)-Vibrio vulnificus interaction in the gills: Role of the RtxA13 toxin.</title>
        <authorList>
            <person name="Callol A."/>
            <person name="Pajuelo D."/>
            <person name="Ebbesson L."/>
            <person name="Teles M."/>
            <person name="MacKenzie S."/>
            <person name="Amaro C."/>
        </authorList>
    </citation>
    <scope>NUCLEOTIDE SEQUENCE</scope>
</reference>
<sequence length="26" mass="2968">MPVINLTEVNSLLSENLSIYQVLKYS</sequence>